<organism evidence="1">
    <name type="scientific">Zea mays</name>
    <name type="common">Maize</name>
    <dbReference type="NCBI Taxonomy" id="4577"/>
    <lineage>
        <taxon>Eukaryota</taxon>
        <taxon>Viridiplantae</taxon>
        <taxon>Streptophyta</taxon>
        <taxon>Embryophyta</taxon>
        <taxon>Tracheophyta</taxon>
        <taxon>Spermatophyta</taxon>
        <taxon>Magnoliopsida</taxon>
        <taxon>Liliopsida</taxon>
        <taxon>Poales</taxon>
        <taxon>Poaceae</taxon>
        <taxon>PACMAD clade</taxon>
        <taxon>Panicoideae</taxon>
        <taxon>Andropogonodae</taxon>
        <taxon>Andropogoneae</taxon>
        <taxon>Tripsacinae</taxon>
        <taxon>Zea</taxon>
    </lineage>
</organism>
<accession>B4FLW6</accession>
<dbReference type="KEGG" id="zma:100381490"/>
<dbReference type="OrthoDB" id="2019149at2759"/>
<dbReference type="EMBL" id="BT038104">
    <property type="protein sequence ID" value="ACF83109.1"/>
    <property type="molecule type" value="mRNA"/>
</dbReference>
<proteinExistence type="evidence at transcript level"/>
<sequence>MQRLDGMSFCPKPVLVR</sequence>
<evidence type="ECO:0000313" key="1">
    <source>
        <dbReference type="EMBL" id="ACF83109.1"/>
    </source>
</evidence>
<name>B4FLW6_MAIZE</name>
<dbReference type="RefSeq" id="NP_001167796.1">
    <property type="nucleotide sequence ID" value="NM_001174325.2"/>
</dbReference>
<protein>
    <submittedName>
        <fullName evidence="1">Uncharacterized protein</fullName>
    </submittedName>
</protein>
<dbReference type="AlphaFoldDB" id="B4FLW6"/>
<dbReference type="GeneID" id="100381490"/>
<reference evidence="1" key="1">
    <citation type="journal article" date="2009" name="PLoS Genet.">
        <title>Sequencing, mapping, and analysis of 27,455 maize full-length cDNAs.</title>
        <authorList>
            <person name="Soderlund C."/>
            <person name="Descour A."/>
            <person name="Kudrna D."/>
            <person name="Bomhoff M."/>
            <person name="Boyd L."/>
            <person name="Currie J."/>
            <person name="Angelova A."/>
            <person name="Collura K."/>
            <person name="Wissotski M."/>
            <person name="Ashley E."/>
            <person name="Morrow D."/>
            <person name="Fernandes J."/>
            <person name="Walbot V."/>
            <person name="Yu Y."/>
        </authorList>
    </citation>
    <scope>NUCLEOTIDE SEQUENCE</scope>
    <source>
        <strain evidence="1">B73</strain>
    </source>
</reference>